<reference evidence="2 3" key="1">
    <citation type="submission" date="2018-11" db="EMBL/GenBank/DDBJ databases">
        <title>Genome sequencing and assembly of Clostridium tagluense strain A121.</title>
        <authorList>
            <person name="Murakami T."/>
            <person name="Segawa T."/>
            <person name="Shcherbakova V.A."/>
            <person name="Mori H."/>
            <person name="Yoshimura Y."/>
        </authorList>
    </citation>
    <scope>NUCLEOTIDE SEQUENCE [LARGE SCALE GENOMIC DNA]</scope>
    <source>
        <strain evidence="2 3">A121</strain>
    </source>
</reference>
<dbReference type="Proteomes" id="UP000287872">
    <property type="component" value="Unassembled WGS sequence"/>
</dbReference>
<gene>
    <name evidence="2" type="ORF">Ctaglu_40560</name>
</gene>
<proteinExistence type="predicted"/>
<evidence type="ECO:0000259" key="1">
    <source>
        <dbReference type="PROSITE" id="PS51352"/>
    </source>
</evidence>
<dbReference type="Gene3D" id="3.40.30.10">
    <property type="entry name" value="Glutaredoxin"/>
    <property type="match status" value="1"/>
</dbReference>
<protein>
    <recommendedName>
        <fullName evidence="1">Thioredoxin domain-containing protein</fullName>
    </recommendedName>
</protein>
<dbReference type="EMBL" id="BHYK01000033">
    <property type="protein sequence ID" value="GCD12433.1"/>
    <property type="molecule type" value="Genomic_DNA"/>
</dbReference>
<dbReference type="AlphaFoldDB" id="A0A401USB6"/>
<accession>A0A401USB6</accession>
<feature type="domain" description="Thioredoxin" evidence="1">
    <location>
        <begin position="224"/>
        <end position="375"/>
    </location>
</feature>
<dbReference type="PANTHER" id="PTHR42852:SF13">
    <property type="entry name" value="PROTEIN DIPZ"/>
    <property type="match status" value="1"/>
</dbReference>
<dbReference type="InterPro" id="IPR036249">
    <property type="entry name" value="Thioredoxin-like_sf"/>
</dbReference>
<dbReference type="GO" id="GO:0016209">
    <property type="term" value="F:antioxidant activity"/>
    <property type="evidence" value="ECO:0007669"/>
    <property type="project" value="InterPro"/>
</dbReference>
<dbReference type="InterPro" id="IPR050553">
    <property type="entry name" value="Thioredoxin_ResA/DsbE_sf"/>
</dbReference>
<organism evidence="2 3">
    <name type="scientific">Clostridium tagluense</name>
    <dbReference type="NCBI Taxonomy" id="360422"/>
    <lineage>
        <taxon>Bacteria</taxon>
        <taxon>Bacillati</taxon>
        <taxon>Bacillota</taxon>
        <taxon>Clostridia</taxon>
        <taxon>Eubacteriales</taxon>
        <taxon>Clostridiaceae</taxon>
        <taxon>Clostridium</taxon>
    </lineage>
</organism>
<dbReference type="RefSeq" id="WP_185732862.1">
    <property type="nucleotide sequence ID" value="NZ_BHYK01000033.1"/>
</dbReference>
<dbReference type="GO" id="GO:0016491">
    <property type="term" value="F:oxidoreductase activity"/>
    <property type="evidence" value="ECO:0007669"/>
    <property type="project" value="InterPro"/>
</dbReference>
<dbReference type="SUPFAM" id="SSF52833">
    <property type="entry name" value="Thioredoxin-like"/>
    <property type="match status" value="1"/>
</dbReference>
<dbReference type="Pfam" id="PF00578">
    <property type="entry name" value="AhpC-TSA"/>
    <property type="match status" value="1"/>
</dbReference>
<name>A0A401USB6_9CLOT</name>
<evidence type="ECO:0000313" key="3">
    <source>
        <dbReference type="Proteomes" id="UP000287872"/>
    </source>
</evidence>
<dbReference type="InterPro" id="IPR000866">
    <property type="entry name" value="AhpC/TSA"/>
</dbReference>
<evidence type="ECO:0000313" key="2">
    <source>
        <dbReference type="EMBL" id="GCD12433.1"/>
    </source>
</evidence>
<dbReference type="PANTHER" id="PTHR42852">
    <property type="entry name" value="THIOL:DISULFIDE INTERCHANGE PROTEIN DSBE"/>
    <property type="match status" value="1"/>
</dbReference>
<dbReference type="InterPro" id="IPR013766">
    <property type="entry name" value="Thioredoxin_domain"/>
</dbReference>
<comment type="caution">
    <text evidence="2">The sequence shown here is derived from an EMBL/GenBank/DDBJ whole genome shotgun (WGS) entry which is preliminary data.</text>
</comment>
<sequence>MNKKNISIALVLSLIVISSAVFVTVKNKQPVTKKPVILQNKVVQPILTPQQERRKQGYIKKNSLGVEYKINAVLWTKYDDNILVDGIPNADDEDNTKPVYGGKKVSYISKDLIKQYEEASKIKDKKENKAKTSEILSKGKDFYSIVVYKKDKLPSEVQIKKDVKCENQQKLGEKENFVFYFGYNNFNDKDLPDGEKVIYKELYDDAMAIKSTISTFKPLTLADLFKETNNFKFKLKDLDGTEVSSEVFNKNKLTMVNLWATYCGYCIDEMPTLQSLSKELANNKFGVLGVASDVYTKDAVDKSLAEKAKKIVTEKGVLFTNVIPDDVMKYDGPLGYISGYPTSFFVDSNGNIVGDIIVGDKTKAEYTKIIEKLLKEVK</sequence>
<dbReference type="CDD" id="cd02966">
    <property type="entry name" value="TlpA_like_family"/>
    <property type="match status" value="1"/>
</dbReference>
<keyword evidence="3" id="KW-1185">Reference proteome</keyword>
<dbReference type="PROSITE" id="PS51352">
    <property type="entry name" value="THIOREDOXIN_2"/>
    <property type="match status" value="1"/>
</dbReference>